<keyword evidence="2" id="KW-0813">Transport</keyword>
<evidence type="ECO:0000313" key="6">
    <source>
        <dbReference type="Proteomes" id="UP000610966"/>
    </source>
</evidence>
<keyword evidence="3 4" id="KW-0732">Signal</keyword>
<name>A0A8J3R4T7_9ACTN</name>
<feature type="signal peptide" evidence="4">
    <location>
        <begin position="1"/>
        <end position="20"/>
    </location>
</feature>
<dbReference type="Proteomes" id="UP000610966">
    <property type="component" value="Unassembled WGS sequence"/>
</dbReference>
<dbReference type="GO" id="GO:0055052">
    <property type="term" value="C:ATP-binding cassette (ABC) transporter complex, substrate-binding subunit-containing"/>
    <property type="evidence" value="ECO:0007669"/>
    <property type="project" value="TreeGrafter"/>
</dbReference>
<dbReference type="GO" id="GO:1901982">
    <property type="term" value="F:maltose binding"/>
    <property type="evidence" value="ECO:0007669"/>
    <property type="project" value="TreeGrafter"/>
</dbReference>
<keyword evidence="6" id="KW-1185">Reference proteome</keyword>
<dbReference type="PANTHER" id="PTHR30061">
    <property type="entry name" value="MALTOSE-BINDING PERIPLASMIC PROTEIN"/>
    <property type="match status" value="1"/>
</dbReference>
<reference evidence="5" key="1">
    <citation type="submission" date="2021-01" db="EMBL/GenBank/DDBJ databases">
        <title>Whole genome shotgun sequence of Sphaerimonospora thailandensis NBRC 107569.</title>
        <authorList>
            <person name="Komaki H."/>
            <person name="Tamura T."/>
        </authorList>
    </citation>
    <scope>NUCLEOTIDE SEQUENCE</scope>
    <source>
        <strain evidence="5">NBRC 107569</strain>
    </source>
</reference>
<dbReference type="PROSITE" id="PS51257">
    <property type="entry name" value="PROKAR_LIPOPROTEIN"/>
    <property type="match status" value="1"/>
</dbReference>
<dbReference type="AlphaFoldDB" id="A0A8J3R4T7"/>
<comment type="caution">
    <text evidence="5">The sequence shown here is derived from an EMBL/GenBank/DDBJ whole genome shotgun (WGS) entry which is preliminary data.</text>
</comment>
<dbReference type="PANTHER" id="PTHR30061:SF50">
    <property type="entry name" value="MALTOSE_MALTODEXTRIN-BINDING PERIPLASMIC PROTEIN"/>
    <property type="match status" value="1"/>
</dbReference>
<gene>
    <name evidence="5" type="ORF">Mth01_14740</name>
</gene>
<evidence type="ECO:0000256" key="1">
    <source>
        <dbReference type="ARBA" id="ARBA00008520"/>
    </source>
</evidence>
<evidence type="ECO:0000256" key="2">
    <source>
        <dbReference type="ARBA" id="ARBA00022448"/>
    </source>
</evidence>
<dbReference type="RefSeq" id="WP_204013397.1">
    <property type="nucleotide sequence ID" value="NZ_BOOG01000013.1"/>
</dbReference>
<dbReference type="SUPFAM" id="SSF53850">
    <property type="entry name" value="Periplasmic binding protein-like II"/>
    <property type="match status" value="1"/>
</dbReference>
<dbReference type="Pfam" id="PF13416">
    <property type="entry name" value="SBP_bac_8"/>
    <property type="match status" value="1"/>
</dbReference>
<comment type="similarity">
    <text evidence="1">Belongs to the bacterial solute-binding protein 1 family.</text>
</comment>
<dbReference type="Gene3D" id="3.40.190.10">
    <property type="entry name" value="Periplasmic binding protein-like II"/>
    <property type="match status" value="2"/>
</dbReference>
<evidence type="ECO:0000256" key="3">
    <source>
        <dbReference type="ARBA" id="ARBA00022729"/>
    </source>
</evidence>
<dbReference type="InterPro" id="IPR006059">
    <property type="entry name" value="SBP"/>
</dbReference>
<feature type="chain" id="PRO_5039323021" evidence="4">
    <location>
        <begin position="21"/>
        <end position="420"/>
    </location>
</feature>
<dbReference type="GO" id="GO:0042956">
    <property type="term" value="P:maltodextrin transmembrane transport"/>
    <property type="evidence" value="ECO:0007669"/>
    <property type="project" value="TreeGrafter"/>
</dbReference>
<evidence type="ECO:0000256" key="4">
    <source>
        <dbReference type="SAM" id="SignalP"/>
    </source>
</evidence>
<dbReference type="EMBL" id="BOOG01000013">
    <property type="protein sequence ID" value="GIH69221.1"/>
    <property type="molecule type" value="Genomic_DNA"/>
</dbReference>
<dbReference type="GO" id="GO:0015768">
    <property type="term" value="P:maltose transport"/>
    <property type="evidence" value="ECO:0007669"/>
    <property type="project" value="TreeGrafter"/>
</dbReference>
<protein>
    <submittedName>
        <fullName evidence="5">ABC transporter substrate-binding protein</fullName>
    </submittedName>
</protein>
<evidence type="ECO:0000313" key="5">
    <source>
        <dbReference type="EMBL" id="GIH69221.1"/>
    </source>
</evidence>
<sequence>MKIFNWVTAGLAVLTLAACAPSTAPQAEGGDEKSGTLQVWLFDEPNRAPKEKVIQEAIKEFETANSGVEVEVTYIPTTPARHEKFKGAFNDPASAPDVAEYGNTDLAEYAAAGGFADLSADVSAWSEGSDISPDLLQSATVDGKLYGVPWFIGVRALYYRTDVFKELGLAPPTSIKELAAAARKVRAEKPDMYGMAVGGEYTFGALPFVWDAGGDIERLDSAESREGVRAYTDLFTDDNCPPQTCASLTGGKTVELFASGKAAMGLLGNFNRSAVDAGPAAGKYAVIPLPGAKAGSVAPAFAGGNNLGVMKSSKHRSLAVEFLQLLAGRTYQTKMYGAMGNLPTLTSARDQIAASDEFLLPFLATVSAGTKFVPIDPAWVKIDNQKVIPTMLQKIVTKQATLEEATSEAATAVNAAFGRP</sequence>
<proteinExistence type="inferred from homology"/>
<organism evidence="5 6">
    <name type="scientific">Sphaerimonospora thailandensis</name>
    <dbReference type="NCBI Taxonomy" id="795644"/>
    <lineage>
        <taxon>Bacteria</taxon>
        <taxon>Bacillati</taxon>
        <taxon>Actinomycetota</taxon>
        <taxon>Actinomycetes</taxon>
        <taxon>Streptosporangiales</taxon>
        <taxon>Streptosporangiaceae</taxon>
        <taxon>Sphaerimonospora</taxon>
    </lineage>
</organism>
<accession>A0A8J3R4T7</accession>